<evidence type="ECO:0000259" key="1">
    <source>
        <dbReference type="Pfam" id="PF05699"/>
    </source>
</evidence>
<accession>A0A9D4DVR3</accession>
<organism evidence="2 3">
    <name type="scientific">Dreissena polymorpha</name>
    <name type="common">Zebra mussel</name>
    <name type="synonym">Mytilus polymorpha</name>
    <dbReference type="NCBI Taxonomy" id="45954"/>
    <lineage>
        <taxon>Eukaryota</taxon>
        <taxon>Metazoa</taxon>
        <taxon>Spiralia</taxon>
        <taxon>Lophotrochozoa</taxon>
        <taxon>Mollusca</taxon>
        <taxon>Bivalvia</taxon>
        <taxon>Autobranchia</taxon>
        <taxon>Heteroconchia</taxon>
        <taxon>Euheterodonta</taxon>
        <taxon>Imparidentia</taxon>
        <taxon>Neoheterodontei</taxon>
        <taxon>Myida</taxon>
        <taxon>Dreissenoidea</taxon>
        <taxon>Dreissenidae</taxon>
        <taxon>Dreissena</taxon>
    </lineage>
</organism>
<feature type="domain" description="HAT C-terminal dimerisation" evidence="1">
    <location>
        <begin position="14"/>
        <end position="50"/>
    </location>
</feature>
<dbReference type="EMBL" id="JAIWYP010000010">
    <property type="protein sequence ID" value="KAH3755505.1"/>
    <property type="molecule type" value="Genomic_DNA"/>
</dbReference>
<dbReference type="Pfam" id="PF05699">
    <property type="entry name" value="Dimer_Tnp_hAT"/>
    <property type="match status" value="1"/>
</dbReference>
<reference evidence="2" key="2">
    <citation type="submission" date="2020-11" db="EMBL/GenBank/DDBJ databases">
        <authorList>
            <person name="McCartney M.A."/>
            <person name="Auch B."/>
            <person name="Kono T."/>
            <person name="Mallez S."/>
            <person name="Becker A."/>
            <person name="Gohl D.M."/>
            <person name="Silverstein K.A.T."/>
            <person name="Koren S."/>
            <person name="Bechman K.B."/>
            <person name="Herman A."/>
            <person name="Abrahante J.E."/>
            <person name="Garbe J."/>
        </authorList>
    </citation>
    <scope>NUCLEOTIDE SEQUENCE</scope>
    <source>
        <strain evidence="2">Duluth1</strain>
        <tissue evidence="2">Whole animal</tissue>
    </source>
</reference>
<protein>
    <recommendedName>
        <fullName evidence="1">HAT C-terminal dimerisation domain-containing protein</fullName>
    </recommendedName>
</protein>
<dbReference type="Proteomes" id="UP000828390">
    <property type="component" value="Unassembled WGS sequence"/>
</dbReference>
<dbReference type="GO" id="GO:0046983">
    <property type="term" value="F:protein dimerization activity"/>
    <property type="evidence" value="ECO:0007669"/>
    <property type="project" value="InterPro"/>
</dbReference>
<reference evidence="2" key="1">
    <citation type="journal article" date="2019" name="bioRxiv">
        <title>The Genome of the Zebra Mussel, Dreissena polymorpha: A Resource for Invasive Species Research.</title>
        <authorList>
            <person name="McCartney M.A."/>
            <person name="Auch B."/>
            <person name="Kono T."/>
            <person name="Mallez S."/>
            <person name="Zhang Y."/>
            <person name="Obille A."/>
            <person name="Becker A."/>
            <person name="Abrahante J.E."/>
            <person name="Garbe J."/>
            <person name="Badalamenti J.P."/>
            <person name="Herman A."/>
            <person name="Mangelson H."/>
            <person name="Liachko I."/>
            <person name="Sullivan S."/>
            <person name="Sone E.D."/>
            <person name="Koren S."/>
            <person name="Silverstein K.A.T."/>
            <person name="Beckman K.B."/>
            <person name="Gohl D.M."/>
        </authorList>
    </citation>
    <scope>NUCLEOTIDE SEQUENCE</scope>
    <source>
        <strain evidence="2">Duluth1</strain>
        <tissue evidence="2">Whole animal</tissue>
    </source>
</reference>
<sequence>MRKLPPTLRVIYSDVEALIRIFLTMQATNATSDRTFSALRRIRTYLRSKMA</sequence>
<evidence type="ECO:0000313" key="3">
    <source>
        <dbReference type="Proteomes" id="UP000828390"/>
    </source>
</evidence>
<keyword evidence="3" id="KW-1185">Reference proteome</keyword>
<comment type="caution">
    <text evidence="2">The sequence shown here is derived from an EMBL/GenBank/DDBJ whole genome shotgun (WGS) entry which is preliminary data.</text>
</comment>
<name>A0A9D4DVR3_DREPO</name>
<dbReference type="InterPro" id="IPR008906">
    <property type="entry name" value="HATC_C_dom"/>
</dbReference>
<proteinExistence type="predicted"/>
<dbReference type="AlphaFoldDB" id="A0A9D4DVR3"/>
<gene>
    <name evidence="2" type="ORF">DPMN_190201</name>
</gene>
<evidence type="ECO:0000313" key="2">
    <source>
        <dbReference type="EMBL" id="KAH3755505.1"/>
    </source>
</evidence>